<dbReference type="InterPro" id="IPR029063">
    <property type="entry name" value="SAM-dependent_MTases_sf"/>
</dbReference>
<reference evidence="8 9" key="1">
    <citation type="submission" date="2013-04" db="EMBL/GenBank/DDBJ databases">
        <title>Hyphomonas hirschiana VP5 Genome Sequencing.</title>
        <authorList>
            <person name="Lai Q."/>
            <person name="Shao Z."/>
        </authorList>
    </citation>
    <scope>NUCLEOTIDE SEQUENCE [LARGE SCALE GENOMIC DNA]</scope>
    <source>
        <strain evidence="8 9">VP5</strain>
    </source>
</reference>
<dbReference type="Proteomes" id="UP000025061">
    <property type="component" value="Unassembled WGS sequence"/>
</dbReference>
<protein>
    <recommendedName>
        <fullName evidence="5">Release factor glutamine methyltransferase</fullName>
        <shortName evidence="5">RF MTase</shortName>
        <ecNumber evidence="5">2.1.1.297</ecNumber>
    </recommendedName>
    <alternativeName>
        <fullName evidence="5">N5-glutamine methyltransferase PrmC</fullName>
    </alternativeName>
    <alternativeName>
        <fullName evidence="5">Protein-(glutamine-N5) MTase PrmC</fullName>
    </alternativeName>
    <alternativeName>
        <fullName evidence="5">Protein-glutamine N-methyltransferase PrmC</fullName>
    </alternativeName>
</protein>
<comment type="similarity">
    <text evidence="5">Belongs to the protein N5-glutamine methyltransferase family. PrmC subfamily.</text>
</comment>
<evidence type="ECO:0000313" key="8">
    <source>
        <dbReference type="EMBL" id="KCZ96430.1"/>
    </source>
</evidence>
<dbReference type="HAMAP" id="MF_02126">
    <property type="entry name" value="RF_methyltr_PrmC"/>
    <property type="match status" value="1"/>
</dbReference>
<dbReference type="PANTHER" id="PTHR18895">
    <property type="entry name" value="HEMK METHYLTRANSFERASE"/>
    <property type="match status" value="1"/>
</dbReference>
<evidence type="ECO:0000259" key="7">
    <source>
        <dbReference type="Pfam" id="PF17827"/>
    </source>
</evidence>
<keyword evidence="2 5" id="KW-0808">Transferase</keyword>
<name>A0A059G0G7_9PROT</name>
<dbReference type="PATRIC" id="fig|1280951.3.peg.420"/>
<feature type="domain" description="Methyltransferase small" evidence="6">
    <location>
        <begin position="114"/>
        <end position="204"/>
    </location>
</feature>
<dbReference type="InterPro" id="IPR004556">
    <property type="entry name" value="HemK-like"/>
</dbReference>
<dbReference type="AlphaFoldDB" id="A0A059G0G7"/>
<comment type="caution">
    <text evidence="8">The sequence shown here is derived from an EMBL/GenBank/DDBJ whole genome shotgun (WGS) entry which is preliminary data.</text>
</comment>
<dbReference type="GO" id="GO:0032259">
    <property type="term" value="P:methylation"/>
    <property type="evidence" value="ECO:0007669"/>
    <property type="project" value="UniProtKB-KW"/>
</dbReference>
<dbReference type="InterPro" id="IPR002052">
    <property type="entry name" value="DNA_methylase_N6_adenine_CS"/>
</dbReference>
<dbReference type="Gene3D" id="3.40.50.150">
    <property type="entry name" value="Vaccinia Virus protein VP39"/>
    <property type="match status" value="1"/>
</dbReference>
<dbReference type="GO" id="GO:0102559">
    <property type="term" value="F:peptide chain release factor N(5)-glutamine methyltransferase activity"/>
    <property type="evidence" value="ECO:0007669"/>
    <property type="project" value="UniProtKB-EC"/>
</dbReference>
<dbReference type="NCBIfam" id="TIGR00536">
    <property type="entry name" value="hemK_fam"/>
    <property type="match status" value="1"/>
</dbReference>
<dbReference type="InterPro" id="IPR050320">
    <property type="entry name" value="N5-glutamine_MTase"/>
</dbReference>
<dbReference type="GO" id="GO:0003676">
    <property type="term" value="F:nucleic acid binding"/>
    <property type="evidence" value="ECO:0007669"/>
    <property type="project" value="InterPro"/>
</dbReference>
<dbReference type="InterPro" id="IPR019874">
    <property type="entry name" value="RF_methyltr_PrmC"/>
</dbReference>
<evidence type="ECO:0000256" key="2">
    <source>
        <dbReference type="ARBA" id="ARBA00022679"/>
    </source>
</evidence>
<accession>A0A059G0G7</accession>
<dbReference type="InterPro" id="IPR040758">
    <property type="entry name" value="PrmC_N"/>
</dbReference>
<dbReference type="CDD" id="cd02440">
    <property type="entry name" value="AdoMet_MTases"/>
    <property type="match status" value="1"/>
</dbReference>
<dbReference type="RefSeq" id="WP_049755003.1">
    <property type="nucleotide sequence ID" value="NZ_ARYI01000001.1"/>
</dbReference>
<keyword evidence="3 5" id="KW-0949">S-adenosyl-L-methionine</keyword>
<feature type="binding site" evidence="5">
    <location>
        <position position="181"/>
    </location>
    <ligand>
        <name>S-adenosyl-L-methionine</name>
        <dbReference type="ChEBI" id="CHEBI:59789"/>
    </ligand>
</feature>
<feature type="domain" description="Release factor glutamine methyltransferase N-terminal" evidence="7">
    <location>
        <begin position="14"/>
        <end position="84"/>
    </location>
</feature>
<dbReference type="Pfam" id="PF17827">
    <property type="entry name" value="PrmC_N"/>
    <property type="match status" value="1"/>
</dbReference>
<dbReference type="OrthoDB" id="9800643at2"/>
<dbReference type="PANTHER" id="PTHR18895:SF74">
    <property type="entry name" value="MTRF1L RELEASE FACTOR GLUTAMINE METHYLTRANSFERASE"/>
    <property type="match status" value="1"/>
</dbReference>
<proteinExistence type="inferred from homology"/>
<dbReference type="InterPro" id="IPR007848">
    <property type="entry name" value="Small_mtfrase_dom"/>
</dbReference>
<dbReference type="NCBIfam" id="TIGR03534">
    <property type="entry name" value="RF_mod_PrmC"/>
    <property type="match status" value="1"/>
</dbReference>
<dbReference type="SUPFAM" id="SSF53335">
    <property type="entry name" value="S-adenosyl-L-methionine-dependent methyltransferases"/>
    <property type="match status" value="1"/>
</dbReference>
<comment type="catalytic activity">
    <reaction evidence="4 5">
        <text>L-glutaminyl-[peptide chain release factor] + S-adenosyl-L-methionine = N(5)-methyl-L-glutaminyl-[peptide chain release factor] + S-adenosyl-L-homocysteine + H(+)</text>
        <dbReference type="Rhea" id="RHEA:42896"/>
        <dbReference type="Rhea" id="RHEA-COMP:10271"/>
        <dbReference type="Rhea" id="RHEA-COMP:10272"/>
        <dbReference type="ChEBI" id="CHEBI:15378"/>
        <dbReference type="ChEBI" id="CHEBI:30011"/>
        <dbReference type="ChEBI" id="CHEBI:57856"/>
        <dbReference type="ChEBI" id="CHEBI:59789"/>
        <dbReference type="ChEBI" id="CHEBI:61891"/>
        <dbReference type="EC" id="2.1.1.297"/>
    </reaction>
</comment>
<feature type="binding site" evidence="5">
    <location>
        <begin position="196"/>
        <end position="199"/>
    </location>
    <ligand>
        <name>substrate</name>
    </ligand>
</feature>
<keyword evidence="1 5" id="KW-0489">Methyltransferase</keyword>
<feature type="binding site" evidence="5">
    <location>
        <begin position="129"/>
        <end position="133"/>
    </location>
    <ligand>
        <name>S-adenosyl-L-methionine</name>
        <dbReference type="ChEBI" id="CHEBI:59789"/>
    </ligand>
</feature>
<evidence type="ECO:0000313" key="9">
    <source>
        <dbReference type="Proteomes" id="UP000025061"/>
    </source>
</evidence>
<evidence type="ECO:0000256" key="3">
    <source>
        <dbReference type="ARBA" id="ARBA00022691"/>
    </source>
</evidence>
<evidence type="ECO:0000256" key="5">
    <source>
        <dbReference type="HAMAP-Rule" id="MF_02126"/>
    </source>
</evidence>
<dbReference type="Gene3D" id="1.10.8.10">
    <property type="entry name" value="DNA helicase RuvA subunit, C-terminal domain"/>
    <property type="match status" value="1"/>
</dbReference>
<dbReference type="PROSITE" id="PS00092">
    <property type="entry name" value="N6_MTASE"/>
    <property type="match status" value="1"/>
</dbReference>
<keyword evidence="9" id="KW-1185">Reference proteome</keyword>
<evidence type="ECO:0000256" key="4">
    <source>
        <dbReference type="ARBA" id="ARBA00048391"/>
    </source>
</evidence>
<feature type="binding site" evidence="5">
    <location>
        <position position="152"/>
    </location>
    <ligand>
        <name>S-adenosyl-L-methionine</name>
        <dbReference type="ChEBI" id="CHEBI:59789"/>
    </ligand>
</feature>
<feature type="binding site" evidence="5">
    <location>
        <position position="196"/>
    </location>
    <ligand>
        <name>S-adenosyl-L-methionine</name>
        <dbReference type="ChEBI" id="CHEBI:59789"/>
    </ligand>
</feature>
<organism evidence="8 9">
    <name type="scientific">Hyphomonas hirschiana VP5</name>
    <dbReference type="NCBI Taxonomy" id="1280951"/>
    <lineage>
        <taxon>Bacteria</taxon>
        <taxon>Pseudomonadati</taxon>
        <taxon>Pseudomonadota</taxon>
        <taxon>Alphaproteobacteria</taxon>
        <taxon>Hyphomonadales</taxon>
        <taxon>Hyphomonadaceae</taxon>
        <taxon>Hyphomonas</taxon>
    </lineage>
</organism>
<dbReference type="Pfam" id="PF05175">
    <property type="entry name" value="MTS"/>
    <property type="match status" value="1"/>
</dbReference>
<gene>
    <name evidence="5" type="primary">prmC</name>
    <name evidence="8" type="ORF">HHI_02085</name>
</gene>
<evidence type="ECO:0000256" key="1">
    <source>
        <dbReference type="ARBA" id="ARBA00022603"/>
    </source>
</evidence>
<dbReference type="EC" id="2.1.1.297" evidence="5"/>
<comment type="function">
    <text evidence="5">Methylates the class 1 translation termination release factors RF1/PrfA and RF2/PrfB on the glutamine residue of the universally conserved GGQ motif.</text>
</comment>
<sequence>MAGTARVTPPTYDDLIRHAARRFKDAGLSEAYQNAVLLMVHAFGDTRAVLISAGNAPVPKAVEDLYLAAVERRAAREPIQHILGVTQFYGLDIRTDARALIPRIDSECVVEAALDRMPKNTPLVLADLGTGSGCLLAALLSQRPLARGEGVEASAEAASLARENLDALNLAARGAVFDGSWTQWQGWENADLIISNPPYIASAEIAVLEPEVRAHDPLSALDGGADGLDAYREIIALAAARMKPGAWLVFEIGHDQKAALEWLMAQTGFEAIASGQDLGGNDRWVGARRPC</sequence>
<evidence type="ECO:0000259" key="6">
    <source>
        <dbReference type="Pfam" id="PF05175"/>
    </source>
</evidence>
<dbReference type="EMBL" id="ARYI01000001">
    <property type="protein sequence ID" value="KCZ96430.1"/>
    <property type="molecule type" value="Genomic_DNA"/>
</dbReference>